<protein>
    <submittedName>
        <fullName evidence="10">Acyl-ACP thioesterase</fullName>
    </submittedName>
</protein>
<dbReference type="PANTHER" id="PTHR31727:SF6">
    <property type="entry name" value="OLEOYL-ACYL CARRIER PROTEIN THIOESTERASE 1, CHLOROPLASTIC"/>
    <property type="match status" value="1"/>
</dbReference>
<keyword evidence="5" id="KW-0809">Transit peptide</keyword>
<keyword evidence="7" id="KW-0275">Fatty acid biosynthesis</keyword>
<evidence type="ECO:0000256" key="2">
    <source>
        <dbReference type="ARBA" id="ARBA00022516"/>
    </source>
</evidence>
<dbReference type="SUPFAM" id="SSF54637">
    <property type="entry name" value="Thioesterase/thiol ester dehydrase-isomerase"/>
    <property type="match status" value="2"/>
</dbReference>
<evidence type="ECO:0000313" key="10">
    <source>
        <dbReference type="EMBL" id="EAY28464.1"/>
    </source>
</evidence>
<keyword evidence="4" id="KW-0276">Fatty acid metabolism</keyword>
<gene>
    <name evidence="10" type="ORF">M23134_04027</name>
</gene>
<dbReference type="InterPro" id="IPR049427">
    <property type="entry name" value="Acyl-ACP_TE_C"/>
</dbReference>
<accession>A1ZMT4</accession>
<keyword evidence="6" id="KW-0443">Lipid metabolism</keyword>
<dbReference type="Gene3D" id="3.10.129.10">
    <property type="entry name" value="Hotdog Thioesterase"/>
    <property type="match status" value="1"/>
</dbReference>
<comment type="caution">
    <text evidence="10">The sequence shown here is derived from an EMBL/GenBank/DDBJ whole genome shotgun (WGS) entry which is preliminary data.</text>
</comment>
<dbReference type="Pfam" id="PF01643">
    <property type="entry name" value="Acyl-ACP_TE"/>
    <property type="match status" value="1"/>
</dbReference>
<reference evidence="10 11" key="1">
    <citation type="submission" date="2007-01" db="EMBL/GenBank/DDBJ databases">
        <authorList>
            <person name="Haygood M."/>
            <person name="Podell S."/>
            <person name="Anderson C."/>
            <person name="Hopkinson B."/>
            <person name="Roe K."/>
            <person name="Barbeau K."/>
            <person name="Gaasterland T."/>
            <person name="Ferriera S."/>
            <person name="Johnson J."/>
            <person name="Kravitz S."/>
            <person name="Beeson K."/>
            <person name="Sutton G."/>
            <person name="Rogers Y.-H."/>
            <person name="Friedman R."/>
            <person name="Frazier M."/>
            <person name="Venter J.C."/>
        </authorList>
    </citation>
    <scope>NUCLEOTIDE SEQUENCE [LARGE SCALE GENOMIC DNA]</scope>
    <source>
        <strain evidence="10 11">ATCC 23134</strain>
    </source>
</reference>
<feature type="domain" description="Acyl-ACP thioesterase-like C-terminal" evidence="9">
    <location>
        <begin position="178"/>
        <end position="268"/>
    </location>
</feature>
<evidence type="ECO:0000256" key="3">
    <source>
        <dbReference type="ARBA" id="ARBA00022801"/>
    </source>
</evidence>
<evidence type="ECO:0000259" key="8">
    <source>
        <dbReference type="Pfam" id="PF01643"/>
    </source>
</evidence>
<dbReference type="PANTHER" id="PTHR31727">
    <property type="entry name" value="OLEOYL-ACYL CARRIER PROTEIN THIOESTERASE 1, CHLOROPLASTIC"/>
    <property type="match status" value="1"/>
</dbReference>
<dbReference type="CDD" id="cd00586">
    <property type="entry name" value="4HBT"/>
    <property type="match status" value="1"/>
</dbReference>
<dbReference type="EMBL" id="AAWS01000016">
    <property type="protein sequence ID" value="EAY28464.1"/>
    <property type="molecule type" value="Genomic_DNA"/>
</dbReference>
<dbReference type="GO" id="GO:0016297">
    <property type="term" value="F:fatty acyl-[ACP] hydrolase activity"/>
    <property type="evidence" value="ECO:0007669"/>
    <property type="project" value="InterPro"/>
</dbReference>
<feature type="domain" description="Acyl-ACP thioesterase N-terminal hotdog" evidence="8">
    <location>
        <begin position="31"/>
        <end position="149"/>
    </location>
</feature>
<dbReference type="InterPro" id="IPR029069">
    <property type="entry name" value="HotDog_dom_sf"/>
</dbReference>
<evidence type="ECO:0000259" key="9">
    <source>
        <dbReference type="Pfam" id="PF20791"/>
    </source>
</evidence>
<dbReference type="Pfam" id="PF20791">
    <property type="entry name" value="Acyl-ACP_TE_C"/>
    <property type="match status" value="1"/>
</dbReference>
<evidence type="ECO:0000256" key="6">
    <source>
        <dbReference type="ARBA" id="ARBA00023098"/>
    </source>
</evidence>
<dbReference type="Proteomes" id="UP000004095">
    <property type="component" value="Unassembled WGS sequence"/>
</dbReference>
<name>A1ZMT4_MICM2</name>
<dbReference type="AlphaFoldDB" id="A1ZMT4"/>
<organism evidence="10 11">
    <name type="scientific">Microscilla marina ATCC 23134</name>
    <dbReference type="NCBI Taxonomy" id="313606"/>
    <lineage>
        <taxon>Bacteria</taxon>
        <taxon>Pseudomonadati</taxon>
        <taxon>Bacteroidota</taxon>
        <taxon>Cytophagia</taxon>
        <taxon>Cytophagales</taxon>
        <taxon>Microscillaceae</taxon>
        <taxon>Microscilla</taxon>
    </lineage>
</organism>
<keyword evidence="3" id="KW-0378">Hydrolase</keyword>
<dbReference type="InterPro" id="IPR045023">
    <property type="entry name" value="FATA/B"/>
</dbReference>
<evidence type="ECO:0000256" key="5">
    <source>
        <dbReference type="ARBA" id="ARBA00022946"/>
    </source>
</evidence>
<keyword evidence="2" id="KW-0444">Lipid biosynthesis</keyword>
<evidence type="ECO:0000256" key="4">
    <source>
        <dbReference type="ARBA" id="ARBA00022832"/>
    </source>
</evidence>
<keyword evidence="11" id="KW-1185">Reference proteome</keyword>
<evidence type="ECO:0000256" key="1">
    <source>
        <dbReference type="ARBA" id="ARBA00006500"/>
    </source>
</evidence>
<sequence>MCDLIIEDAKNIYLWYMEKNQTTQLPKIWLDFEVRAYEVDIYNRVSPVTIANYLQEAAGQHADHLGVGVTDLLKHRLTWVLTRIKIDMQQYPSRYEPVRVLTYPIGYDKYFVYRNFQLYNAQGKQIGQATSTWAVMDIQARKMVGVPQLITSLPIPDDEDFITRTKGKIAKVNAPLSETLFRVRWNDLDTNQHTNNAYYLQWAIESLPEEVLKSRQLASIDLLYRLETTWKEGVVARTEQTSTQPLSFIHQLIRESDQKELAQATTVWV</sequence>
<evidence type="ECO:0000313" key="11">
    <source>
        <dbReference type="Proteomes" id="UP000004095"/>
    </source>
</evidence>
<dbReference type="eggNOG" id="COG3884">
    <property type="taxonomic scope" value="Bacteria"/>
</dbReference>
<dbReference type="GO" id="GO:0000036">
    <property type="term" value="F:acyl carrier activity"/>
    <property type="evidence" value="ECO:0007669"/>
    <property type="project" value="TreeGrafter"/>
</dbReference>
<evidence type="ECO:0000256" key="7">
    <source>
        <dbReference type="ARBA" id="ARBA00023160"/>
    </source>
</evidence>
<comment type="similarity">
    <text evidence="1">Belongs to the acyl-ACP thioesterase family.</text>
</comment>
<proteinExistence type="inferred from homology"/>
<dbReference type="InterPro" id="IPR002864">
    <property type="entry name" value="Acyl-ACP_thioesterase_NHD"/>
</dbReference>